<accession>A0ABV3SA89</accession>
<dbReference type="InterPro" id="IPR000659">
    <property type="entry name" value="Pyridox_Oxase"/>
</dbReference>
<evidence type="ECO:0000313" key="7">
    <source>
        <dbReference type="Proteomes" id="UP001556653"/>
    </source>
</evidence>
<evidence type="ECO:0000259" key="5">
    <source>
        <dbReference type="Pfam" id="PF12766"/>
    </source>
</evidence>
<dbReference type="SUPFAM" id="SSF50475">
    <property type="entry name" value="FMN-binding split barrel"/>
    <property type="match status" value="1"/>
</dbReference>
<comment type="caution">
    <text evidence="6">The sequence shown here is derived from an EMBL/GenBank/DDBJ whole genome shotgun (WGS) entry which is preliminary data.</text>
</comment>
<dbReference type="InterPro" id="IPR012349">
    <property type="entry name" value="Split_barrel_FMN-bd"/>
</dbReference>
<proteinExistence type="predicted"/>
<name>A0ABV3SA89_9GAMM</name>
<keyword evidence="4" id="KW-0560">Oxidoreductase</keyword>
<protein>
    <submittedName>
        <fullName evidence="6">Pyridoxamine 5'-phosphate oxidase family protein</fullName>
    </submittedName>
</protein>
<dbReference type="PANTHER" id="PTHR10851">
    <property type="entry name" value="PYRIDOXINE-5-PHOSPHATE OXIDASE"/>
    <property type="match status" value="1"/>
</dbReference>
<evidence type="ECO:0000256" key="4">
    <source>
        <dbReference type="ARBA" id="ARBA00023002"/>
    </source>
</evidence>
<organism evidence="6 7">
    <name type="scientific">Spiribacter onubensis</name>
    <dbReference type="NCBI Taxonomy" id="3122420"/>
    <lineage>
        <taxon>Bacteria</taxon>
        <taxon>Pseudomonadati</taxon>
        <taxon>Pseudomonadota</taxon>
        <taxon>Gammaproteobacteria</taxon>
        <taxon>Chromatiales</taxon>
        <taxon>Ectothiorhodospiraceae</taxon>
        <taxon>Spiribacter</taxon>
    </lineage>
</organism>
<evidence type="ECO:0000256" key="1">
    <source>
        <dbReference type="ARBA" id="ARBA00001917"/>
    </source>
</evidence>
<reference evidence="6 7" key="1">
    <citation type="submission" date="2024-02" db="EMBL/GenBank/DDBJ databases">
        <title>New especies of Spiribacter isolated from saline water.</title>
        <authorList>
            <person name="Leon M.J."/>
            <person name="De La Haba R."/>
            <person name="Sanchez-Porro C."/>
            <person name="Ventosa A."/>
        </authorList>
    </citation>
    <scope>NUCLEOTIDE SEQUENCE [LARGE SCALE GENOMIC DNA]</scope>
    <source>
        <strain evidence="7">ag22IC4-227</strain>
    </source>
</reference>
<comment type="cofactor">
    <cofactor evidence="1">
        <name>FMN</name>
        <dbReference type="ChEBI" id="CHEBI:58210"/>
    </cofactor>
</comment>
<dbReference type="EMBL" id="JBAKFJ010000001">
    <property type="protein sequence ID" value="MEX0386393.1"/>
    <property type="molecule type" value="Genomic_DNA"/>
</dbReference>
<evidence type="ECO:0000256" key="2">
    <source>
        <dbReference type="ARBA" id="ARBA00022630"/>
    </source>
</evidence>
<gene>
    <name evidence="6" type="ORF">V6X64_05200</name>
</gene>
<keyword evidence="3" id="KW-0288">FMN</keyword>
<dbReference type="InterPro" id="IPR024624">
    <property type="entry name" value="Pyridox_Oxase_Alr4036_FMN-bd"/>
</dbReference>
<dbReference type="RefSeq" id="WP_367966866.1">
    <property type="nucleotide sequence ID" value="NZ_JBAKFJ010000001.1"/>
</dbReference>
<sequence>MNPESHEWATSLPALHDQAWKRLRRGVADRRAAGRHPTLVTVDAEGGPQARTVVLRAADRKEATLRIYTDRHSDKVGEVQANPVAGLHFWDSAAHLQIRLQGDVTVFSGDSVRAVWEELSDHARDCYGRDPAPGNVLDEALDYRKWSDLAAFAVMELTIQWMDILHLGRHHRRARFERSDGWAGQWVVP</sequence>
<dbReference type="Proteomes" id="UP001556653">
    <property type="component" value="Unassembled WGS sequence"/>
</dbReference>
<evidence type="ECO:0000256" key="3">
    <source>
        <dbReference type="ARBA" id="ARBA00022643"/>
    </source>
</evidence>
<keyword evidence="2" id="KW-0285">Flavoprotein</keyword>
<evidence type="ECO:0000313" key="6">
    <source>
        <dbReference type="EMBL" id="MEX0386393.1"/>
    </source>
</evidence>
<dbReference type="Gene3D" id="2.30.110.10">
    <property type="entry name" value="Electron Transport, Fmn-binding Protein, Chain A"/>
    <property type="match status" value="1"/>
</dbReference>
<feature type="domain" description="Pyridoxamine 5'-phosphate oxidase Alr4036 family FMN-binding" evidence="5">
    <location>
        <begin position="19"/>
        <end position="107"/>
    </location>
</feature>
<keyword evidence="7" id="KW-1185">Reference proteome</keyword>
<dbReference type="PANTHER" id="PTHR10851:SF3">
    <property type="entry name" value="PYRIDOXINE_PYRIDOXAMINE 5'-PHOSPHATE OXIDASE 2"/>
    <property type="match status" value="1"/>
</dbReference>
<dbReference type="Pfam" id="PF12766">
    <property type="entry name" value="Pyridox_oxase_2"/>
    <property type="match status" value="1"/>
</dbReference>